<dbReference type="PANTHER" id="PTHR13847:SF274">
    <property type="entry name" value="RIESKE 2FE-2S IRON-SULFUR PROTEIN YHFW-RELATED"/>
    <property type="match status" value="1"/>
</dbReference>
<dbReference type="SUPFAM" id="SSF50022">
    <property type="entry name" value="ISP domain"/>
    <property type="match status" value="1"/>
</dbReference>
<dbReference type="GO" id="GO:0016705">
    <property type="term" value="F:oxidoreductase activity, acting on paired donors, with incorporation or reduction of molecular oxygen"/>
    <property type="evidence" value="ECO:0007669"/>
    <property type="project" value="UniProtKB-ARBA"/>
</dbReference>
<reference evidence="6" key="1">
    <citation type="submission" date="2020-10" db="EMBL/GenBank/DDBJ databases">
        <authorList>
            <person name="Gilroy R."/>
        </authorList>
    </citation>
    <scope>NUCLEOTIDE SEQUENCE</scope>
    <source>
        <strain evidence="6">CHK176-6737</strain>
    </source>
</reference>
<evidence type="ECO:0000313" key="7">
    <source>
        <dbReference type="Proteomes" id="UP000824125"/>
    </source>
</evidence>
<keyword evidence="1" id="KW-0001">2Fe-2S</keyword>
<keyword evidence="2" id="KW-0479">Metal-binding</keyword>
<feature type="domain" description="Rieske" evidence="5">
    <location>
        <begin position="355"/>
        <end position="434"/>
    </location>
</feature>
<comment type="caution">
    <text evidence="6">The sequence shown here is derived from an EMBL/GenBank/DDBJ whole genome shotgun (WGS) entry which is preliminary data.</text>
</comment>
<dbReference type="InterPro" id="IPR017941">
    <property type="entry name" value="Rieske_2Fe-2S"/>
</dbReference>
<name>A0A9D1SP94_9FIRM</name>
<accession>A0A9D1SP94</accession>
<dbReference type="Gene3D" id="3.50.50.60">
    <property type="entry name" value="FAD/NAD(P)-binding domain"/>
    <property type="match status" value="1"/>
</dbReference>
<keyword evidence="3" id="KW-0408">Iron</keyword>
<evidence type="ECO:0000256" key="2">
    <source>
        <dbReference type="ARBA" id="ARBA00022723"/>
    </source>
</evidence>
<organism evidence="6 7">
    <name type="scientific">Candidatus Scybalenecus merdavium</name>
    <dbReference type="NCBI Taxonomy" id="2840939"/>
    <lineage>
        <taxon>Bacteria</taxon>
        <taxon>Bacillati</taxon>
        <taxon>Bacillota</taxon>
        <taxon>Clostridia</taxon>
        <taxon>Eubacteriales</taxon>
        <taxon>Oscillospiraceae</taxon>
        <taxon>Oscillospiraceae incertae sedis</taxon>
        <taxon>Candidatus Scybalenecus</taxon>
    </lineage>
</organism>
<sequence length="434" mass="48160">MQSVWEESARKPKFPRLAHDLKTDVLIIGGGIAGILCAYMLQQAGVEYTLVEAREICSGITKNTTAKITFQHGLIYSRLVREFGAETARLYLEANEQAFDRLCSLCMQVACDFEYKDNYVYSVDNAEKIADELAALKTIGYQAETAKRLPLPFAVAGAVYFKKQAQFSPLKFLYAIAKELHIFENTPVKELVGKTAVTENGRITANKIIVATHFPFLNKHGFYFLKMYQHRSYVIALENAQNINGMYVDCEPGGLSFRNYNGLLLLGGSGHRTGKKGSGWQALRSFAGLNYRGALEKYNWAAQDCMTLDGIPYIGAYSSGTDGLFVATGFNKWGMTSAMAAATLLCDLVRGQKNPYTALFSPSRTILRPQLAVNAFEAAVNLLTPTAPRCPHMGCALKWNRYEHSWDCPCHGSRFTREGKLIDNPATGDLKKQP</sequence>
<dbReference type="Proteomes" id="UP000824125">
    <property type="component" value="Unassembled WGS sequence"/>
</dbReference>
<evidence type="ECO:0000259" key="5">
    <source>
        <dbReference type="PROSITE" id="PS51296"/>
    </source>
</evidence>
<dbReference type="GO" id="GO:0051537">
    <property type="term" value="F:2 iron, 2 sulfur cluster binding"/>
    <property type="evidence" value="ECO:0007669"/>
    <property type="project" value="UniProtKB-KW"/>
</dbReference>
<dbReference type="Pfam" id="PF00355">
    <property type="entry name" value="Rieske"/>
    <property type="match status" value="1"/>
</dbReference>
<evidence type="ECO:0000256" key="3">
    <source>
        <dbReference type="ARBA" id="ARBA00023004"/>
    </source>
</evidence>
<dbReference type="EMBL" id="DVNM01000041">
    <property type="protein sequence ID" value="HIU69708.1"/>
    <property type="molecule type" value="Genomic_DNA"/>
</dbReference>
<dbReference type="Pfam" id="PF01266">
    <property type="entry name" value="DAO"/>
    <property type="match status" value="1"/>
</dbReference>
<reference evidence="6" key="2">
    <citation type="journal article" date="2021" name="PeerJ">
        <title>Extensive microbial diversity within the chicken gut microbiome revealed by metagenomics and culture.</title>
        <authorList>
            <person name="Gilroy R."/>
            <person name="Ravi A."/>
            <person name="Getino M."/>
            <person name="Pursley I."/>
            <person name="Horton D.L."/>
            <person name="Alikhan N.F."/>
            <person name="Baker D."/>
            <person name="Gharbi K."/>
            <person name="Hall N."/>
            <person name="Watson M."/>
            <person name="Adriaenssens E.M."/>
            <person name="Foster-Nyarko E."/>
            <person name="Jarju S."/>
            <person name="Secka A."/>
            <person name="Antonio M."/>
            <person name="Oren A."/>
            <person name="Chaudhuri R.R."/>
            <person name="La Ragione R."/>
            <person name="Hildebrand F."/>
            <person name="Pallen M.J."/>
        </authorList>
    </citation>
    <scope>NUCLEOTIDE SEQUENCE</scope>
    <source>
        <strain evidence="6">CHK176-6737</strain>
    </source>
</reference>
<evidence type="ECO:0000313" key="6">
    <source>
        <dbReference type="EMBL" id="HIU69708.1"/>
    </source>
</evidence>
<evidence type="ECO:0000256" key="1">
    <source>
        <dbReference type="ARBA" id="ARBA00022714"/>
    </source>
</evidence>
<dbReference type="GO" id="GO:0005737">
    <property type="term" value="C:cytoplasm"/>
    <property type="evidence" value="ECO:0007669"/>
    <property type="project" value="TreeGrafter"/>
</dbReference>
<dbReference type="PROSITE" id="PS51296">
    <property type="entry name" value="RIESKE"/>
    <property type="match status" value="1"/>
</dbReference>
<dbReference type="GO" id="GO:0004497">
    <property type="term" value="F:monooxygenase activity"/>
    <property type="evidence" value="ECO:0007669"/>
    <property type="project" value="UniProtKB-ARBA"/>
</dbReference>
<dbReference type="InterPro" id="IPR036922">
    <property type="entry name" value="Rieske_2Fe-2S_sf"/>
</dbReference>
<evidence type="ECO:0000256" key="4">
    <source>
        <dbReference type="ARBA" id="ARBA00023014"/>
    </source>
</evidence>
<dbReference type="SUPFAM" id="SSF51905">
    <property type="entry name" value="FAD/NAD(P)-binding domain"/>
    <property type="match status" value="1"/>
</dbReference>
<keyword evidence="4" id="KW-0411">Iron-sulfur</keyword>
<dbReference type="InterPro" id="IPR006076">
    <property type="entry name" value="FAD-dep_OxRdtase"/>
</dbReference>
<dbReference type="GO" id="GO:0046872">
    <property type="term" value="F:metal ion binding"/>
    <property type="evidence" value="ECO:0007669"/>
    <property type="project" value="UniProtKB-KW"/>
</dbReference>
<dbReference type="InterPro" id="IPR036188">
    <property type="entry name" value="FAD/NAD-bd_sf"/>
</dbReference>
<dbReference type="AlphaFoldDB" id="A0A9D1SP94"/>
<dbReference type="Gene3D" id="2.102.10.10">
    <property type="entry name" value="Rieske [2Fe-2S] iron-sulphur domain"/>
    <property type="match status" value="1"/>
</dbReference>
<dbReference type="Gene3D" id="3.30.9.10">
    <property type="entry name" value="D-Amino Acid Oxidase, subunit A, domain 2"/>
    <property type="match status" value="1"/>
</dbReference>
<gene>
    <name evidence="6" type="ORF">IAD23_07120</name>
</gene>
<proteinExistence type="predicted"/>
<protein>
    <submittedName>
        <fullName evidence="6">FAD-dependent oxidoreductase</fullName>
    </submittedName>
</protein>
<dbReference type="PANTHER" id="PTHR13847">
    <property type="entry name" value="SARCOSINE DEHYDROGENASE-RELATED"/>
    <property type="match status" value="1"/>
</dbReference>